<dbReference type="Proteomes" id="UP000432715">
    <property type="component" value="Unassembled WGS sequence"/>
</dbReference>
<evidence type="ECO:0000313" key="1">
    <source>
        <dbReference type="EMBL" id="KAB3534139.1"/>
    </source>
</evidence>
<keyword evidence="2" id="KW-1185">Reference proteome</keyword>
<reference evidence="1 2" key="1">
    <citation type="submission" date="2019-10" db="EMBL/GenBank/DDBJ databases">
        <title>Alkaliphilus serpentinus sp. nov. and Alkaliphilus pronyensis sp. nov., two novel anaerobic alkaliphilic species isolated from the serpentinized-hosted hydrothermal field of the Prony Bay (New Caledonia).</title>
        <authorList>
            <person name="Postec A."/>
        </authorList>
    </citation>
    <scope>NUCLEOTIDE SEQUENCE [LARGE SCALE GENOMIC DNA]</scope>
    <source>
        <strain evidence="1 2">LacV</strain>
    </source>
</reference>
<dbReference type="AlphaFoldDB" id="A0A6I0F8C7"/>
<organism evidence="1 2">
    <name type="scientific">Alkaliphilus pronyensis</name>
    <dbReference type="NCBI Taxonomy" id="1482732"/>
    <lineage>
        <taxon>Bacteria</taxon>
        <taxon>Bacillati</taxon>
        <taxon>Bacillota</taxon>
        <taxon>Clostridia</taxon>
        <taxon>Peptostreptococcales</taxon>
        <taxon>Natronincolaceae</taxon>
        <taxon>Alkaliphilus</taxon>
    </lineage>
</organism>
<dbReference type="EMBL" id="WBZC01000031">
    <property type="protein sequence ID" value="KAB3534139.1"/>
    <property type="molecule type" value="Genomic_DNA"/>
</dbReference>
<sequence>MDLNNIPVSLNLSNQGNLKDCKAVKLLQYNYLLIFNFKDNNPILNPLRIKLMKSGELLVEGLEEININDNGVKFYSDKKETHSLDIKLKEVGEKNE</sequence>
<comment type="caution">
    <text evidence="1">The sequence shown here is derived from an EMBL/GenBank/DDBJ whole genome shotgun (WGS) entry which is preliminary data.</text>
</comment>
<accession>A0A6I0F8C7</accession>
<evidence type="ECO:0000313" key="2">
    <source>
        <dbReference type="Proteomes" id="UP000432715"/>
    </source>
</evidence>
<protein>
    <submittedName>
        <fullName evidence="1">Uncharacterized protein</fullName>
    </submittedName>
</protein>
<proteinExistence type="predicted"/>
<gene>
    <name evidence="1" type="ORF">F8154_09380</name>
</gene>
<name>A0A6I0F8C7_9FIRM</name>